<feature type="domain" description="Glutaredoxin" evidence="1">
    <location>
        <begin position="54"/>
        <end position="109"/>
    </location>
</feature>
<reference evidence="2 3" key="1">
    <citation type="submission" date="2023-08" db="EMBL/GenBank/DDBJ databases">
        <title>Pseudoalteromonas haloplanktis LL1 genome.</title>
        <authorList>
            <person name="Wu S."/>
        </authorList>
    </citation>
    <scope>NUCLEOTIDE SEQUENCE [LARGE SCALE GENOMIC DNA]</scope>
    <source>
        <strain evidence="2 3">LL1</strain>
    </source>
</reference>
<organism evidence="2 3">
    <name type="scientific">Pseudoalteromonas haloplanktis</name>
    <name type="common">Alteromonas haloplanktis</name>
    <dbReference type="NCBI Taxonomy" id="228"/>
    <lineage>
        <taxon>Bacteria</taxon>
        <taxon>Pseudomonadati</taxon>
        <taxon>Pseudomonadota</taxon>
        <taxon>Gammaproteobacteria</taxon>
        <taxon>Alteromonadales</taxon>
        <taxon>Pseudoalteromonadaceae</taxon>
        <taxon>Pseudoalteromonas</taxon>
    </lineage>
</organism>
<dbReference type="CDD" id="cd02976">
    <property type="entry name" value="NrdH"/>
    <property type="match status" value="1"/>
</dbReference>
<dbReference type="Pfam" id="PF00462">
    <property type="entry name" value="Glutaredoxin"/>
    <property type="match status" value="1"/>
</dbReference>
<protein>
    <submittedName>
        <fullName evidence="2">Glutaredoxin family protein</fullName>
    </submittedName>
</protein>
<accession>A0ABU1BBP3</accession>
<name>A0ABU1BBP3_PSEHA</name>
<dbReference type="RefSeq" id="WP_309038961.1">
    <property type="nucleotide sequence ID" value="NZ_JAVIFY010000006.1"/>
</dbReference>
<dbReference type="SUPFAM" id="SSF52833">
    <property type="entry name" value="Thioredoxin-like"/>
    <property type="match status" value="1"/>
</dbReference>
<proteinExistence type="predicted"/>
<evidence type="ECO:0000313" key="2">
    <source>
        <dbReference type="EMBL" id="MDQ9091888.1"/>
    </source>
</evidence>
<dbReference type="InterPro" id="IPR002109">
    <property type="entry name" value="Glutaredoxin"/>
</dbReference>
<dbReference type="PROSITE" id="PS51354">
    <property type="entry name" value="GLUTAREDOXIN_2"/>
    <property type="match status" value="1"/>
</dbReference>
<dbReference type="EMBL" id="JAVIFY010000006">
    <property type="protein sequence ID" value="MDQ9091888.1"/>
    <property type="molecule type" value="Genomic_DNA"/>
</dbReference>
<dbReference type="Proteomes" id="UP001226574">
    <property type="component" value="Unassembled WGS sequence"/>
</dbReference>
<sequence>MKSLTKYTTIFFITVCLGALLGQYALPTVKGLFKEPAIEVGNYQHVGITDIDKVKIYTVDWCDFCAKAKEMLDKHHVKYIEIDIEKNPQGLKEFEQLSGVGFPLIIIENMLFRGFFEGPIKQKLIDSNIITA</sequence>
<comment type="caution">
    <text evidence="2">The sequence shown here is derived from an EMBL/GenBank/DDBJ whole genome shotgun (WGS) entry which is preliminary data.</text>
</comment>
<evidence type="ECO:0000313" key="3">
    <source>
        <dbReference type="Proteomes" id="UP001226574"/>
    </source>
</evidence>
<keyword evidence="3" id="KW-1185">Reference proteome</keyword>
<gene>
    <name evidence="2" type="ORF">RC083_09830</name>
</gene>
<dbReference type="InterPro" id="IPR036249">
    <property type="entry name" value="Thioredoxin-like_sf"/>
</dbReference>
<evidence type="ECO:0000259" key="1">
    <source>
        <dbReference type="Pfam" id="PF00462"/>
    </source>
</evidence>
<dbReference type="Gene3D" id="3.40.30.10">
    <property type="entry name" value="Glutaredoxin"/>
    <property type="match status" value="1"/>
</dbReference>